<feature type="domain" description="Fibronectin type-III" evidence="5">
    <location>
        <begin position="1478"/>
        <end position="1567"/>
    </location>
</feature>
<dbReference type="InterPro" id="IPR013783">
    <property type="entry name" value="Ig-like_fold"/>
</dbReference>
<feature type="region of interest" description="Disordered" evidence="4">
    <location>
        <begin position="1647"/>
        <end position="1694"/>
    </location>
</feature>
<accession>A0ABU9KN82</accession>
<dbReference type="SUPFAM" id="SSF49265">
    <property type="entry name" value="Fibronectin type III"/>
    <property type="match status" value="2"/>
</dbReference>
<organism evidence="6 7">
    <name type="scientific">Arthrobacter nanjingensis</name>
    <dbReference type="NCBI Taxonomy" id="1387716"/>
    <lineage>
        <taxon>Bacteria</taxon>
        <taxon>Bacillati</taxon>
        <taxon>Actinomycetota</taxon>
        <taxon>Actinomycetes</taxon>
        <taxon>Micrococcales</taxon>
        <taxon>Micrococcaceae</taxon>
        <taxon>Arthrobacter</taxon>
    </lineage>
</organism>
<feature type="region of interest" description="Disordered" evidence="4">
    <location>
        <begin position="1844"/>
        <end position="1875"/>
    </location>
</feature>
<dbReference type="InterPro" id="IPR050964">
    <property type="entry name" value="Striated_Muscle_Regulatory"/>
</dbReference>
<proteinExistence type="predicted"/>
<dbReference type="Gene3D" id="2.60.40.2810">
    <property type="match status" value="1"/>
</dbReference>
<dbReference type="SMART" id="SM00060">
    <property type="entry name" value="FN3"/>
    <property type="match status" value="4"/>
</dbReference>
<dbReference type="Pfam" id="PF00041">
    <property type="entry name" value="fn3"/>
    <property type="match status" value="3"/>
</dbReference>
<dbReference type="InterPro" id="IPR036116">
    <property type="entry name" value="FN3_sf"/>
</dbReference>
<feature type="region of interest" description="Disordered" evidence="4">
    <location>
        <begin position="378"/>
        <end position="416"/>
    </location>
</feature>
<keyword evidence="1" id="KW-0677">Repeat</keyword>
<reference evidence="6 7" key="1">
    <citation type="submission" date="2024-04" db="EMBL/GenBank/DDBJ databases">
        <title>Arthrobacter nanjingensis.</title>
        <authorList>
            <person name="Park M."/>
        </authorList>
    </citation>
    <scope>NUCLEOTIDE SEQUENCE [LARGE SCALE GENOMIC DNA]</scope>
    <source>
        <strain evidence="6 7">A33</strain>
    </source>
</reference>
<dbReference type="NCBIfam" id="NF012211">
    <property type="entry name" value="tand_rpt_95"/>
    <property type="match status" value="1"/>
</dbReference>
<feature type="domain" description="Fibronectin type-III" evidence="5">
    <location>
        <begin position="1663"/>
        <end position="1760"/>
    </location>
</feature>
<name>A0ABU9KN82_9MICC</name>
<evidence type="ECO:0000256" key="2">
    <source>
        <dbReference type="ARBA" id="ARBA00023295"/>
    </source>
</evidence>
<dbReference type="RefSeq" id="WP_342006937.1">
    <property type="nucleotide sequence ID" value="NZ_JBCAMI010000013.1"/>
</dbReference>
<dbReference type="Gene3D" id="2.60.40.10">
    <property type="entry name" value="Immunoglobulins"/>
    <property type="match status" value="3"/>
</dbReference>
<evidence type="ECO:0000256" key="1">
    <source>
        <dbReference type="ARBA" id="ARBA00022737"/>
    </source>
</evidence>
<keyword evidence="7" id="KW-1185">Reference proteome</keyword>
<feature type="region of interest" description="Disordered" evidence="4">
    <location>
        <begin position="1805"/>
        <end position="1824"/>
    </location>
</feature>
<feature type="region of interest" description="Disordered" evidence="4">
    <location>
        <begin position="1741"/>
        <end position="1778"/>
    </location>
</feature>
<evidence type="ECO:0000259" key="5">
    <source>
        <dbReference type="PROSITE" id="PS50853"/>
    </source>
</evidence>
<dbReference type="EMBL" id="JBCAMI010000013">
    <property type="protein sequence ID" value="MEL4082074.1"/>
    <property type="molecule type" value="Genomic_DNA"/>
</dbReference>
<feature type="compositionally biased region" description="Low complexity" evidence="4">
    <location>
        <begin position="1657"/>
        <end position="1673"/>
    </location>
</feature>
<dbReference type="Gene3D" id="2.60.40.3440">
    <property type="match status" value="1"/>
</dbReference>
<comment type="caution">
    <text evidence="6">The sequence shown here is derived from an EMBL/GenBank/DDBJ whole genome shotgun (WGS) entry which is preliminary data.</text>
</comment>
<keyword evidence="3" id="KW-0624">Polysaccharide degradation</keyword>
<evidence type="ECO:0000313" key="7">
    <source>
        <dbReference type="Proteomes" id="UP001388406"/>
    </source>
</evidence>
<dbReference type="Pfam" id="PF17963">
    <property type="entry name" value="Big_9"/>
    <property type="match status" value="9"/>
</dbReference>
<dbReference type="Proteomes" id="UP001388406">
    <property type="component" value="Unassembled WGS sequence"/>
</dbReference>
<keyword evidence="3" id="KW-0119">Carbohydrate metabolism</keyword>
<gene>
    <name evidence="6" type="ORF">AAC385_14495</name>
</gene>
<protein>
    <submittedName>
        <fullName evidence="6">Ig-like domain-containing protein</fullName>
    </submittedName>
</protein>
<feature type="compositionally biased region" description="Polar residues" evidence="4">
    <location>
        <begin position="1675"/>
        <end position="1689"/>
    </location>
</feature>
<dbReference type="PROSITE" id="PS50853">
    <property type="entry name" value="FN3"/>
    <property type="match status" value="3"/>
</dbReference>
<dbReference type="CDD" id="cd00063">
    <property type="entry name" value="FN3"/>
    <property type="match status" value="3"/>
</dbReference>
<sequence>MSRTSSRTTSPRPRWGRRTRRAVAIASVTVVSLSLTVAAFAYPGFKTAEVDLNDGGVWVTSKARGAVGRLNYASKVLDGAVSPASSAFDILQSKQNVMVQDSQGSALSMVNPSTVRLSGDERLAGGSESAIGGDVVAVTDPAKGKVWAMKADALSGYSPEAMEPAVAGEQGIVAAVGRGGQVGVADPSKGVVTDFTLDGQGAVTGLKSYDRPELKGAGNVQLAQLGDKTVILDAARGKLILPGGNAVPVPDARDARLQQSGPDSDTVALATGTSLILQPLDGGQATTVDAGGTGVAAAPVQLNGCVYSAWSGSNRYVRHCTNSADDQARDVPRASSTPSFVFRVNRDLVVLNDVNAGTVWLVNQNMLLVDNWDDVIPPKNTSQDADKDSADEVQRTTLPDRTKPNRPPVAKPDNYGIRAGRTTVLPVLDNDSDPDGDVLRVRADTQPGYGTVQTIYGGTGFQISVPADATGPTEFKYSVDDGRGGTASATVTLNVVPPETNHKPQLKAGRVPSLVMMQGKQLVQNVLSDFMDPDGDDIFLVGATSSNERDVVRTRPDGQLTVQDAGGTPGKRTLTLKVSDGQDTADVPVTLDVRVPGALPPIANADAVVATAGQSLTISPLKNDVDPLGGTLRLAQVTPDGQSKAVIGADQQTFQFTSDSIGTHYVTYMVTNGPAAAQQLVRVDVVAPSTAGAPIAVRDVAQLPSGGSALVDVLGNDYDPAGGVLVVQSVTAPQGSPVSVAVLDHSVVRVTDLHAKGTVTLKYTISNGKASATGEISVVVIPPPAKLLAPQAKPDEVTVRAGDVVSIPVLANDVDPNGGKLTLDPKLIQVPDTADGRTFVSGNTIRFLAGPTAKTAYVIYKVTNESGQSDSTQVTIRIKARDDAHNARPEPQTVTARVLAGMKTKIVIPLDGIDPDGDSVELVGIDKAPALGTAVVGEGSIEYIAGAASAGTDTFTYRVRDRIGAENTGTVIVGVAPAGTVNQKPLAVDDQAEVKPGRKVAVDALANDSDPDGDPISLVKNRFEADPSLQATATENGRVQLTAPGTPGTYNVRYTIQDDKGAQASAVIVLKVKPDHVPQAPVANDDHVTLAETLGKSAVDVPVLKNDTNPDGVPEDLKISFPDGNPNATAGPNGVVKVQLTDAGQLIPYTVTNLDGLTATAVIHVPGKGSMPPVLKKNDVVEVTAGQSVDLKLSDYVAVRDGHSPRITVADKIKVMGASATGVIGSDGATLHYAALKDFVGPGSITFEVTDGSGPDDASGLKSVLTILTKVKPDPNANHPPTFLGSSLDVPMGETAELDLSKLATDADPGDQGKLQFQIDGKPARFQASLDGSTLKVSAPQQTPVGSTEKVGVTVTDGRSAPVRAEIALTLTASNRPLPVANDDVVEKADAGKPSTTDVTANDVNPFPETPLKIVSAVVETGTATAQPVINGGSITVTPAPDYKGALVVRYTIQDKTGDSSRNADGKLRLNVRAVPDAPAAPTASDIRDRTAVLHWTPPSDNGATITKYTVKSTDGRISQDCPATTCTLTGLTNNVTYHFTVIATNEVGDSAPSAASGDVRPDVKPRQMDAPTVKAGDQNMAVTWAPAISDGSPVTSYTLEISPPPSSGVAQKTGVTGTSYTWPGLTNGVDYQVRIQALNQADAPSDWSAYSVQDHPAAAPGQPQAPTTQAAPSVGSQTQVTVNWTEPPTNGDPIKNYYVTRSGGGQADLTVTVPGTSQSTNFTVDNSQSSYTFTVVAENKAGKSPASAPSAPRRATGKLGTPQNVTATPANTGGNGHQITVNFTPLDQTQMNGSAPGEVSYHYNASPSGRTGPIAPGDTIGGFPNGTVQSVTVVADSTVAQSSDASAPASATPYGAPGSPAVTGHDGGGGSTSVSFSWTNNTGANDVVYTEYSINRGGWQRGGINDSVSFNTGGYSTRADIQVRNVNSKGTPGNPQSASATSGQGSWNGKFYDASTSNARQCSYTYGGVDYSFDTLTCDGAANRNVPWVAQGDTFVIKCFVTFNDRSWLNGQIKDYGPRNWYRMDSGRNPGRYIMADDRVIDTGTGAPPQGVPPC</sequence>
<keyword evidence="2" id="KW-0378">Hydrolase</keyword>
<dbReference type="InterPro" id="IPR003961">
    <property type="entry name" value="FN3_dom"/>
</dbReference>
<feature type="compositionally biased region" description="Basic and acidic residues" evidence="4">
    <location>
        <begin position="384"/>
        <end position="403"/>
    </location>
</feature>
<evidence type="ECO:0000256" key="4">
    <source>
        <dbReference type="SAM" id="MobiDB-lite"/>
    </source>
</evidence>
<dbReference type="PANTHER" id="PTHR13817:SF151">
    <property type="entry name" value="TITIN"/>
    <property type="match status" value="1"/>
</dbReference>
<keyword evidence="2" id="KW-0326">Glycosidase</keyword>
<evidence type="ECO:0000313" key="6">
    <source>
        <dbReference type="EMBL" id="MEL4082074.1"/>
    </source>
</evidence>
<evidence type="ECO:0000256" key="3">
    <source>
        <dbReference type="ARBA" id="ARBA00023326"/>
    </source>
</evidence>
<dbReference type="PANTHER" id="PTHR13817">
    <property type="entry name" value="TITIN"/>
    <property type="match status" value="1"/>
</dbReference>
<feature type="domain" description="Fibronectin type-III" evidence="5">
    <location>
        <begin position="1568"/>
        <end position="1659"/>
    </location>
</feature>
<feature type="compositionally biased region" description="Polar residues" evidence="4">
    <location>
        <begin position="1762"/>
        <end position="1778"/>
    </location>
</feature>